<dbReference type="Proteomes" id="UP001589887">
    <property type="component" value="Unassembled WGS sequence"/>
</dbReference>
<dbReference type="EC" id="2.3.-.-" evidence="2"/>
<evidence type="ECO:0000313" key="2">
    <source>
        <dbReference type="EMBL" id="MFC0850155.1"/>
    </source>
</evidence>
<reference evidence="2 3" key="1">
    <citation type="submission" date="2024-09" db="EMBL/GenBank/DDBJ databases">
        <authorList>
            <person name="Sun Q."/>
            <person name="Mori K."/>
        </authorList>
    </citation>
    <scope>NUCLEOTIDE SEQUENCE [LARGE SCALE GENOMIC DNA]</scope>
    <source>
        <strain evidence="2 3">JCM 4557</strain>
    </source>
</reference>
<feature type="domain" description="N-acetyltransferase" evidence="1">
    <location>
        <begin position="9"/>
        <end position="167"/>
    </location>
</feature>
<dbReference type="InterPro" id="IPR016181">
    <property type="entry name" value="Acyl_CoA_acyltransferase"/>
</dbReference>
<protein>
    <submittedName>
        <fullName evidence="2">GNAT family N-acetyltransferase</fullName>
        <ecNumber evidence="2">2.3.-.-</ecNumber>
    </submittedName>
</protein>
<comment type="caution">
    <text evidence="2">The sequence shown here is derived from an EMBL/GenBank/DDBJ whole genome shotgun (WGS) entry which is preliminary data.</text>
</comment>
<dbReference type="PANTHER" id="PTHR43441:SF6">
    <property type="entry name" value="N-ACETYLTRANSFERASE DOMAIN-CONTAINING PROTEIN"/>
    <property type="match status" value="1"/>
</dbReference>
<dbReference type="RefSeq" id="WP_394324085.1">
    <property type="nucleotide sequence ID" value="NZ_JBHMQV010000009.1"/>
</dbReference>
<dbReference type="PROSITE" id="PS51186">
    <property type="entry name" value="GNAT"/>
    <property type="match status" value="1"/>
</dbReference>
<dbReference type="Pfam" id="PF13302">
    <property type="entry name" value="Acetyltransf_3"/>
    <property type="match status" value="1"/>
</dbReference>
<dbReference type="Gene3D" id="3.40.630.30">
    <property type="match status" value="1"/>
</dbReference>
<dbReference type="SUPFAM" id="SSF55729">
    <property type="entry name" value="Acyl-CoA N-acyltransferases (Nat)"/>
    <property type="match status" value="1"/>
</dbReference>
<dbReference type="EMBL" id="JBHMQV010000009">
    <property type="protein sequence ID" value="MFC0850155.1"/>
    <property type="molecule type" value="Genomic_DNA"/>
</dbReference>
<keyword evidence="2" id="KW-0012">Acyltransferase</keyword>
<organism evidence="2 3">
    <name type="scientific">Streptomyces noboritoensis</name>
    <dbReference type="NCBI Taxonomy" id="67337"/>
    <lineage>
        <taxon>Bacteria</taxon>
        <taxon>Bacillati</taxon>
        <taxon>Actinomycetota</taxon>
        <taxon>Actinomycetes</taxon>
        <taxon>Kitasatosporales</taxon>
        <taxon>Streptomycetaceae</taxon>
        <taxon>Streptomyces</taxon>
    </lineage>
</organism>
<dbReference type="PANTHER" id="PTHR43441">
    <property type="entry name" value="RIBOSOMAL-PROTEIN-SERINE ACETYLTRANSFERASE"/>
    <property type="match status" value="1"/>
</dbReference>
<gene>
    <name evidence="2" type="ORF">ACFH04_41500</name>
</gene>
<accession>A0ABV6U0A4</accession>
<keyword evidence="3" id="KW-1185">Reference proteome</keyword>
<dbReference type="InterPro" id="IPR051908">
    <property type="entry name" value="Ribosomal_N-acetyltransferase"/>
</dbReference>
<dbReference type="GO" id="GO:0016746">
    <property type="term" value="F:acyltransferase activity"/>
    <property type="evidence" value="ECO:0007669"/>
    <property type="project" value="UniProtKB-KW"/>
</dbReference>
<proteinExistence type="predicted"/>
<keyword evidence="2" id="KW-0808">Transferase</keyword>
<dbReference type="InterPro" id="IPR000182">
    <property type="entry name" value="GNAT_dom"/>
</dbReference>
<dbReference type="CDD" id="cd04301">
    <property type="entry name" value="NAT_SF"/>
    <property type="match status" value="1"/>
</dbReference>
<name>A0ABV6U0A4_9ACTN</name>
<sequence>MECLVTARLVLHPMSVEDAVALTADEPGGYAHWAPGYPTEADTAGARRYLETCESAGDPQPFGAYEIRRREDGRAIGGLGFHGAPDLDGTVTIGYGLVPAVQGNGYATEALRALLLFARAEGITRVKGDTSHDNIASQRVMTAAGMSLVAQDEWLKYYAVEWAEDWADDWADDWMEESTDCV</sequence>
<evidence type="ECO:0000313" key="3">
    <source>
        <dbReference type="Proteomes" id="UP001589887"/>
    </source>
</evidence>
<evidence type="ECO:0000259" key="1">
    <source>
        <dbReference type="PROSITE" id="PS51186"/>
    </source>
</evidence>